<proteinExistence type="predicted"/>
<dbReference type="EMBL" id="CP133218">
    <property type="protein sequence ID" value="WML91414.1"/>
    <property type="molecule type" value="Genomic_DNA"/>
</dbReference>
<name>A0ABY9MRZ9_9GAMM</name>
<evidence type="ECO:0000313" key="1">
    <source>
        <dbReference type="EMBL" id="WML91414.1"/>
    </source>
</evidence>
<reference evidence="1 2" key="1">
    <citation type="submission" date="2023-08" db="EMBL/GenBank/DDBJ databases">
        <title>New molecular markers tilS and rpoB for phylogenetic and monitoring studies of the genus Thiothrix biodiversity.</title>
        <authorList>
            <person name="Ravin N.V."/>
            <person name="Smolyakov D."/>
            <person name="Markov N.D."/>
            <person name="Beletsky A.V."/>
            <person name="Mardanov A.V."/>
            <person name="Rudenko T.S."/>
            <person name="Grabovich M.Y."/>
        </authorList>
    </citation>
    <scope>NUCLEOTIDE SEQUENCE [LARGE SCALE GENOMIC DNA]</scope>
    <source>
        <strain evidence="1 2">MK1</strain>
    </source>
</reference>
<protein>
    <submittedName>
        <fullName evidence="1">Uncharacterized protein</fullName>
    </submittedName>
</protein>
<organism evidence="1 2">
    <name type="scientific">Thiothrix lacustris</name>
    <dbReference type="NCBI Taxonomy" id="525917"/>
    <lineage>
        <taxon>Bacteria</taxon>
        <taxon>Pseudomonadati</taxon>
        <taxon>Pseudomonadota</taxon>
        <taxon>Gammaproteobacteria</taxon>
        <taxon>Thiotrichales</taxon>
        <taxon>Thiotrichaceae</taxon>
        <taxon>Thiothrix</taxon>
    </lineage>
</organism>
<accession>A0ABY9MRZ9</accession>
<evidence type="ECO:0000313" key="2">
    <source>
        <dbReference type="Proteomes" id="UP001236657"/>
    </source>
</evidence>
<sequence>MNALSTTLKTILNGLAMQYEGDFISTEDKQANLQRVLRQIEQEKKSGQHVFASTPAHLFKECEPA</sequence>
<gene>
    <name evidence="1" type="ORF">RCF98_03440</name>
</gene>
<keyword evidence="2" id="KW-1185">Reference proteome</keyword>
<dbReference type="RefSeq" id="WP_308896182.1">
    <property type="nucleotide sequence ID" value="NZ_CP133218.1"/>
</dbReference>
<dbReference type="Proteomes" id="UP001236657">
    <property type="component" value="Chromosome"/>
</dbReference>